<reference evidence="2 3" key="1">
    <citation type="submission" date="2022-11" db="EMBL/GenBank/DDBJ databases">
        <title>Genome sequencing of Acetobacter type strain.</title>
        <authorList>
            <person name="Heo J."/>
            <person name="Lee D."/>
            <person name="Han B.-H."/>
            <person name="Hong S.-B."/>
            <person name="Kwon S.-W."/>
        </authorList>
    </citation>
    <scope>NUCLEOTIDE SEQUENCE [LARGE SCALE GENOMIC DNA]</scope>
    <source>
        <strain evidence="2 3">KACC 21253</strain>
    </source>
</reference>
<protein>
    <submittedName>
        <fullName evidence="2">Uncharacterized protein</fullName>
    </submittedName>
</protein>
<sequence length="162" mass="18367">MIQGIKNFCKNDRIPNTVGFLAISAVLSLGISVGTDRFFKWYDDGQDKRDKQVSTFIQSANSLDALVGFYIEAITQGHSSIKDAKDKLYANLVDQAQKAREMEITLNPEEKKKTEKYIAKIDHLISILQKPDSSDVLKVKDFWESVADIISYRNEWSVSLES</sequence>
<keyword evidence="3" id="KW-1185">Reference proteome</keyword>
<comment type="caution">
    <text evidence="2">The sequence shown here is derived from an EMBL/GenBank/DDBJ whole genome shotgun (WGS) entry which is preliminary data.</text>
</comment>
<keyword evidence="1" id="KW-0812">Transmembrane</keyword>
<dbReference type="RefSeq" id="WP_173559099.1">
    <property type="nucleotide sequence ID" value="NZ_JAPIUZ010000002.1"/>
</dbReference>
<dbReference type="EMBL" id="JAPIUZ010000002">
    <property type="protein sequence ID" value="MCX2563382.1"/>
    <property type="molecule type" value="Genomic_DNA"/>
</dbReference>
<evidence type="ECO:0000313" key="2">
    <source>
        <dbReference type="EMBL" id="MCX2563382.1"/>
    </source>
</evidence>
<keyword evidence="1" id="KW-0472">Membrane</keyword>
<keyword evidence="1" id="KW-1133">Transmembrane helix</keyword>
<accession>A0ABT3QDL7</accession>
<evidence type="ECO:0000256" key="1">
    <source>
        <dbReference type="SAM" id="Phobius"/>
    </source>
</evidence>
<evidence type="ECO:0000313" key="3">
    <source>
        <dbReference type="Proteomes" id="UP001301152"/>
    </source>
</evidence>
<dbReference type="Proteomes" id="UP001301152">
    <property type="component" value="Unassembled WGS sequence"/>
</dbReference>
<organism evidence="2 3">
    <name type="scientific">Acetobacter thailandicus</name>
    <dbReference type="NCBI Taxonomy" id="1502842"/>
    <lineage>
        <taxon>Bacteria</taxon>
        <taxon>Pseudomonadati</taxon>
        <taxon>Pseudomonadota</taxon>
        <taxon>Alphaproteobacteria</taxon>
        <taxon>Acetobacterales</taxon>
        <taxon>Acetobacteraceae</taxon>
        <taxon>Acetobacter</taxon>
    </lineage>
</organism>
<proteinExistence type="predicted"/>
<gene>
    <name evidence="2" type="ORF">OQ497_05310</name>
</gene>
<name>A0ABT3QDL7_9PROT</name>
<feature type="transmembrane region" description="Helical" evidence="1">
    <location>
        <begin position="20"/>
        <end position="39"/>
    </location>
</feature>